<accession>A0A0A9CFH1</accession>
<proteinExistence type="predicted"/>
<evidence type="ECO:0000313" key="1">
    <source>
        <dbReference type="EMBL" id="JAD75059.1"/>
    </source>
</evidence>
<dbReference type="EMBL" id="GBRH01222836">
    <property type="protein sequence ID" value="JAD75059.1"/>
    <property type="molecule type" value="Transcribed_RNA"/>
</dbReference>
<name>A0A0A9CFH1_ARUDO</name>
<reference evidence="1" key="1">
    <citation type="submission" date="2014-09" db="EMBL/GenBank/DDBJ databases">
        <authorList>
            <person name="Magalhaes I.L.F."/>
            <person name="Oliveira U."/>
            <person name="Santos F.R."/>
            <person name="Vidigal T.H.D.A."/>
            <person name="Brescovit A.D."/>
            <person name="Santos A.J."/>
        </authorList>
    </citation>
    <scope>NUCLEOTIDE SEQUENCE</scope>
    <source>
        <tissue evidence="1">Shoot tissue taken approximately 20 cm above the soil surface</tissue>
    </source>
</reference>
<organism evidence="1">
    <name type="scientific">Arundo donax</name>
    <name type="common">Giant reed</name>
    <name type="synonym">Donax arundinaceus</name>
    <dbReference type="NCBI Taxonomy" id="35708"/>
    <lineage>
        <taxon>Eukaryota</taxon>
        <taxon>Viridiplantae</taxon>
        <taxon>Streptophyta</taxon>
        <taxon>Embryophyta</taxon>
        <taxon>Tracheophyta</taxon>
        <taxon>Spermatophyta</taxon>
        <taxon>Magnoliopsida</taxon>
        <taxon>Liliopsida</taxon>
        <taxon>Poales</taxon>
        <taxon>Poaceae</taxon>
        <taxon>PACMAD clade</taxon>
        <taxon>Arundinoideae</taxon>
        <taxon>Arundineae</taxon>
        <taxon>Arundo</taxon>
    </lineage>
</organism>
<dbReference type="EMBL" id="GBRH01217396">
    <property type="protein sequence ID" value="JAD80499.1"/>
    <property type="molecule type" value="Transcribed_RNA"/>
</dbReference>
<reference evidence="1" key="2">
    <citation type="journal article" date="2015" name="Data Brief">
        <title>Shoot transcriptome of the giant reed, Arundo donax.</title>
        <authorList>
            <person name="Barrero R.A."/>
            <person name="Guerrero F.D."/>
            <person name="Moolhuijzen P."/>
            <person name="Goolsby J.A."/>
            <person name="Tidwell J."/>
            <person name="Bellgard S.E."/>
            <person name="Bellgard M.I."/>
        </authorList>
    </citation>
    <scope>NUCLEOTIDE SEQUENCE</scope>
    <source>
        <tissue evidence="1">Shoot tissue taken approximately 20 cm above the soil surface</tissue>
    </source>
</reference>
<sequence length="90" mass="10381">MHLTCAVTLTCQLVHKYLEHYLSMCSSREVQKYLCIFIIDFSVTFPHIHKSEQKMSQIESFEMGYSTCKSAPQLIIGFNICTYSLLAGHR</sequence>
<protein>
    <submittedName>
        <fullName evidence="1">Pco133868b</fullName>
    </submittedName>
</protein>
<dbReference type="AlphaFoldDB" id="A0A0A9CFH1"/>